<dbReference type="AlphaFoldDB" id="A0A9W6R557"/>
<sequence>MTATTPNGATGKAKAAGHRIVARDDVPPNRRRGGDIRTVLSPATAGATTGFMGTLSLEPGEVVTEHWHPYSEEFLFCVRGTITLRLNGEPRTLHADEGVHIPIGVRHRLMNETGDTAFAVFSLSPLAPRPELGHVDTEQPSGEVKG</sequence>
<dbReference type="SUPFAM" id="SSF51182">
    <property type="entry name" value="RmlC-like cupins"/>
    <property type="match status" value="1"/>
</dbReference>
<dbReference type="InterPro" id="IPR011051">
    <property type="entry name" value="RmlC_Cupin_sf"/>
</dbReference>
<dbReference type="InterPro" id="IPR014710">
    <property type="entry name" value="RmlC-like_jellyroll"/>
</dbReference>
<dbReference type="Gene3D" id="2.60.120.10">
    <property type="entry name" value="Jelly Rolls"/>
    <property type="match status" value="1"/>
</dbReference>
<dbReference type="CDD" id="cd06991">
    <property type="entry name" value="cupin_TcmJ-like"/>
    <property type="match status" value="1"/>
</dbReference>
<dbReference type="Pfam" id="PF07883">
    <property type="entry name" value="Cupin_2"/>
    <property type="match status" value="1"/>
</dbReference>
<reference evidence="2" key="1">
    <citation type="submission" date="2023-03" db="EMBL/GenBank/DDBJ databases">
        <title>Amycolatopsis taiwanensis NBRC 103393.</title>
        <authorList>
            <person name="Ichikawa N."/>
            <person name="Sato H."/>
            <person name="Tonouchi N."/>
        </authorList>
    </citation>
    <scope>NUCLEOTIDE SEQUENCE</scope>
    <source>
        <strain evidence="2">NBRC 103393</strain>
    </source>
</reference>
<dbReference type="EMBL" id="BSTI01000009">
    <property type="protein sequence ID" value="GLY67817.1"/>
    <property type="molecule type" value="Genomic_DNA"/>
</dbReference>
<accession>A0A9W6R557</accession>
<name>A0A9W6R557_9PSEU</name>
<evidence type="ECO:0000313" key="2">
    <source>
        <dbReference type="EMBL" id="GLY67817.1"/>
    </source>
</evidence>
<keyword evidence="3" id="KW-1185">Reference proteome</keyword>
<dbReference type="PANTHER" id="PTHR36114">
    <property type="entry name" value="16.7 KDA PROTEIN IN WHIE LOCUS"/>
    <property type="match status" value="1"/>
</dbReference>
<protein>
    <submittedName>
        <fullName evidence="2">Cupin</fullName>
    </submittedName>
</protein>
<dbReference type="InterPro" id="IPR013096">
    <property type="entry name" value="Cupin_2"/>
</dbReference>
<dbReference type="RefSeq" id="WP_052371536.1">
    <property type="nucleotide sequence ID" value="NZ_BSTI01000009.1"/>
</dbReference>
<dbReference type="InterPro" id="IPR052044">
    <property type="entry name" value="PKS_Associated_Protein"/>
</dbReference>
<organism evidence="2 3">
    <name type="scientific">Amycolatopsis taiwanensis</name>
    <dbReference type="NCBI Taxonomy" id="342230"/>
    <lineage>
        <taxon>Bacteria</taxon>
        <taxon>Bacillati</taxon>
        <taxon>Actinomycetota</taxon>
        <taxon>Actinomycetes</taxon>
        <taxon>Pseudonocardiales</taxon>
        <taxon>Pseudonocardiaceae</taxon>
        <taxon>Amycolatopsis</taxon>
    </lineage>
</organism>
<feature type="domain" description="Cupin type-2" evidence="1">
    <location>
        <begin position="55"/>
        <end position="117"/>
    </location>
</feature>
<evidence type="ECO:0000259" key="1">
    <source>
        <dbReference type="Pfam" id="PF07883"/>
    </source>
</evidence>
<dbReference type="Proteomes" id="UP001165136">
    <property type="component" value="Unassembled WGS sequence"/>
</dbReference>
<dbReference type="PIRSF" id="PIRSF016602">
    <property type="entry name" value="CurC_prd"/>
    <property type="match status" value="1"/>
</dbReference>
<evidence type="ECO:0000313" key="3">
    <source>
        <dbReference type="Proteomes" id="UP001165136"/>
    </source>
</evidence>
<gene>
    <name evidence="2" type="ORF">Atai01_44360</name>
</gene>
<proteinExistence type="predicted"/>
<dbReference type="PANTHER" id="PTHR36114:SF1">
    <property type="entry name" value="16.7 KDA PROTEIN IN WHIE LOCUS"/>
    <property type="match status" value="1"/>
</dbReference>
<dbReference type="InterPro" id="IPR016672">
    <property type="entry name" value="Polyketide_Synth_CurC_prd"/>
</dbReference>
<comment type="caution">
    <text evidence="2">The sequence shown here is derived from an EMBL/GenBank/DDBJ whole genome shotgun (WGS) entry which is preliminary data.</text>
</comment>